<dbReference type="OrthoDB" id="10258062at2759"/>
<dbReference type="Gene3D" id="1.25.40.720">
    <property type="entry name" value="Telomere length regulation protein 2, C-terminal domain"/>
    <property type="match status" value="2"/>
</dbReference>
<dbReference type="GO" id="GO:0042162">
    <property type="term" value="F:telomeric DNA binding"/>
    <property type="evidence" value="ECO:0007669"/>
    <property type="project" value="TreeGrafter"/>
</dbReference>
<feature type="compositionally biased region" description="Acidic residues" evidence="2">
    <location>
        <begin position="579"/>
        <end position="588"/>
    </location>
</feature>
<evidence type="ECO:0000256" key="2">
    <source>
        <dbReference type="SAM" id="MobiDB-lite"/>
    </source>
</evidence>
<evidence type="ECO:0000313" key="4">
    <source>
        <dbReference type="EMBL" id="KAF2186905.1"/>
    </source>
</evidence>
<dbReference type="AlphaFoldDB" id="A0A6A6E7B7"/>
<feature type="region of interest" description="Disordered" evidence="2">
    <location>
        <begin position="510"/>
        <end position="594"/>
    </location>
</feature>
<dbReference type="FunFam" id="1.25.40.720:FF:000007">
    <property type="entry name" value="WGS project CABT00000000 data, contig 2.6"/>
    <property type="match status" value="1"/>
</dbReference>
<comment type="similarity">
    <text evidence="1">Belongs to the TEL2 family.</text>
</comment>
<feature type="compositionally biased region" description="Low complexity" evidence="2">
    <location>
        <begin position="521"/>
        <end position="534"/>
    </location>
</feature>
<dbReference type="Pfam" id="PF10193">
    <property type="entry name" value="Telomere_reg-2"/>
    <property type="match status" value="1"/>
</dbReference>
<feature type="compositionally biased region" description="Acidic residues" evidence="2">
    <location>
        <begin position="559"/>
        <end position="570"/>
    </location>
</feature>
<gene>
    <name evidence="4" type="ORF">K469DRAFT_749330</name>
</gene>
<name>A0A6A6E7B7_9PEZI</name>
<keyword evidence="5" id="KW-1185">Reference proteome</keyword>
<dbReference type="PANTHER" id="PTHR15830">
    <property type="entry name" value="TELOMERE LENGTH REGULATION PROTEIN TEL2 FAMILY MEMBER"/>
    <property type="match status" value="1"/>
</dbReference>
<accession>A0A6A6E7B7</accession>
<dbReference type="GO" id="GO:0051879">
    <property type="term" value="F:Hsp90 protein binding"/>
    <property type="evidence" value="ECO:0007669"/>
    <property type="project" value="TreeGrafter"/>
</dbReference>
<dbReference type="Proteomes" id="UP000800200">
    <property type="component" value="Unassembled WGS sequence"/>
</dbReference>
<proteinExistence type="inferred from homology"/>
<evidence type="ECO:0000313" key="5">
    <source>
        <dbReference type="Proteomes" id="UP000800200"/>
    </source>
</evidence>
<dbReference type="EMBL" id="ML994628">
    <property type="protein sequence ID" value="KAF2186905.1"/>
    <property type="molecule type" value="Genomic_DNA"/>
</dbReference>
<dbReference type="InterPro" id="IPR038528">
    <property type="entry name" value="TEL2_C_sf"/>
</dbReference>
<dbReference type="InterPro" id="IPR019337">
    <property type="entry name" value="Telomere_length_regulation_dom"/>
</dbReference>
<dbReference type="GO" id="GO:0051083">
    <property type="term" value="P:'de novo' cotranslational protein folding"/>
    <property type="evidence" value="ECO:0007669"/>
    <property type="project" value="TreeGrafter"/>
</dbReference>
<dbReference type="GO" id="GO:0005829">
    <property type="term" value="C:cytosol"/>
    <property type="evidence" value="ECO:0007669"/>
    <property type="project" value="TreeGrafter"/>
</dbReference>
<sequence>MNDLLTPVSTIKVKPSQPSEARIGLSPRSATTTKDDYCLFESPETALKALKDQPDLETVETILSYLLNDSHKKDGFNLVIPGPLSAQIVDTLVTTTIPDYWRAFKSSGRNGKRLVQCLQNVSGIGAIMSRLRPLIADCRHKKSIEQTRDPSEHIEDLLDILSQISKDDHTSSQIWNGIQAHAQNPTQKKLTWKEYLSQTASGRILSVVAQAENALKERGLPRKESWLANGNEYASWLGRNIATIMEENQGAEESVSSVTELCGRSLALGYTDRIVTSITDSMVNAESTKIFEEFLRKMKAHEQRQYLNAIISCIAKHYFGSVVETRQDVPLNSLPTISGAAALVHGLIKKNEPLKDHMVSVLTKSTISSLDDSLAARRSVIAALTQDSEKLQNIIEKSLRLFGDSFYIVHTPLLQQEALAQTLAISCGYVHRSEPMFLSMMAKSSYHVTAMSNRIGASSPRARFLGMAVGMAISQMVDKPELQLKFDLEGNEAAEAKWYQHLTRVEDQIGKVHDLKPQTNSSSTAAKKTGGKAALPKQKSNEPKGSAITEITGPRVVEILDDSSEDDDDLTPYAKPDSDPEDDTDDPTMIDRNKPTAPVYIRDLIAGLRDQGNYDRHQLALSTAAPLIRRKANFGTEVADHIEELASILVNLNDDFNMPNFAEERLEALIAVLLAKSGPMAQWFARSFFSGDYSLTQRVAMLTTLGLGARELAGLKDSTTEDQIPPTPDFPSKTLPPNLHRIYGNKTDPVGKITSRLSKQMLEPMAATAADKLSGPDILKVRTFSSRMEVEKKRKKPIPNKLAQIVADNFFFPLTGRWWVNTQSTSFGSENLYTSPQLLPPYLQTLAILMNASGPNTLALPQMTREFWDLLLSVRGIAPQDKTILSALLFALLMLLETNENKERLANEQAKELLETQEWVRRVFEGLSGGGEEDEKVRVQAAGVLIRCQEVVEKYQRRMAGSMMDY</sequence>
<protein>
    <recommendedName>
        <fullName evidence="3">Telomere length regulation protein conserved domain-containing protein</fullName>
    </recommendedName>
</protein>
<evidence type="ECO:0000259" key="3">
    <source>
        <dbReference type="Pfam" id="PF10193"/>
    </source>
</evidence>
<dbReference type="InterPro" id="IPR051970">
    <property type="entry name" value="TEL2_Regulation"/>
</dbReference>
<organism evidence="4 5">
    <name type="scientific">Zopfia rhizophila CBS 207.26</name>
    <dbReference type="NCBI Taxonomy" id="1314779"/>
    <lineage>
        <taxon>Eukaryota</taxon>
        <taxon>Fungi</taxon>
        <taxon>Dikarya</taxon>
        <taxon>Ascomycota</taxon>
        <taxon>Pezizomycotina</taxon>
        <taxon>Dothideomycetes</taxon>
        <taxon>Dothideomycetes incertae sedis</taxon>
        <taxon>Zopfiaceae</taxon>
        <taxon>Zopfia</taxon>
    </lineage>
</organism>
<dbReference type="PANTHER" id="PTHR15830:SF10">
    <property type="entry name" value="TELOMERE LENGTH REGULATION PROTEIN TEL2 HOMOLOG"/>
    <property type="match status" value="1"/>
</dbReference>
<feature type="domain" description="Telomere length regulation protein conserved" evidence="3">
    <location>
        <begin position="598"/>
        <end position="709"/>
    </location>
</feature>
<evidence type="ECO:0000256" key="1">
    <source>
        <dbReference type="ARBA" id="ARBA00006133"/>
    </source>
</evidence>
<reference evidence="4" key="1">
    <citation type="journal article" date="2020" name="Stud. Mycol.">
        <title>101 Dothideomycetes genomes: a test case for predicting lifestyles and emergence of pathogens.</title>
        <authorList>
            <person name="Haridas S."/>
            <person name="Albert R."/>
            <person name="Binder M."/>
            <person name="Bloem J."/>
            <person name="Labutti K."/>
            <person name="Salamov A."/>
            <person name="Andreopoulos B."/>
            <person name="Baker S."/>
            <person name="Barry K."/>
            <person name="Bills G."/>
            <person name="Bluhm B."/>
            <person name="Cannon C."/>
            <person name="Castanera R."/>
            <person name="Culley D."/>
            <person name="Daum C."/>
            <person name="Ezra D."/>
            <person name="Gonzalez J."/>
            <person name="Henrissat B."/>
            <person name="Kuo A."/>
            <person name="Liang C."/>
            <person name="Lipzen A."/>
            <person name="Lutzoni F."/>
            <person name="Magnuson J."/>
            <person name="Mondo S."/>
            <person name="Nolan M."/>
            <person name="Ohm R."/>
            <person name="Pangilinan J."/>
            <person name="Park H.-J."/>
            <person name="Ramirez L."/>
            <person name="Alfaro M."/>
            <person name="Sun H."/>
            <person name="Tritt A."/>
            <person name="Yoshinaga Y."/>
            <person name="Zwiers L.-H."/>
            <person name="Turgeon B."/>
            <person name="Goodwin S."/>
            <person name="Spatafora J."/>
            <person name="Crous P."/>
            <person name="Grigoriev I."/>
        </authorList>
    </citation>
    <scope>NUCLEOTIDE SEQUENCE</scope>
    <source>
        <strain evidence="4">CBS 207.26</strain>
    </source>
</reference>